<dbReference type="AlphaFoldDB" id="A0A0J9GVC8"/>
<dbReference type="SUPFAM" id="SSF88874">
    <property type="entry name" value="Receptor-binding domain of short tail fibre protein gp12"/>
    <property type="match status" value="1"/>
</dbReference>
<dbReference type="Proteomes" id="UP000037178">
    <property type="component" value="Unassembled WGS sequence"/>
</dbReference>
<evidence type="ECO:0000313" key="2">
    <source>
        <dbReference type="EMBL" id="KMW57528.1"/>
    </source>
</evidence>
<dbReference type="InterPro" id="IPR037053">
    <property type="entry name" value="Phage_tail_collar_dom_sf"/>
</dbReference>
<organism evidence="2 3">
    <name type="scientific">Candidatus Rhodobacter oscarellae</name>
    <dbReference type="NCBI Taxonomy" id="1675527"/>
    <lineage>
        <taxon>Bacteria</taxon>
        <taxon>Pseudomonadati</taxon>
        <taxon>Pseudomonadota</taxon>
        <taxon>Alphaproteobacteria</taxon>
        <taxon>Rhodobacterales</taxon>
        <taxon>Rhodobacter group</taxon>
        <taxon>Rhodobacter</taxon>
    </lineage>
</organism>
<evidence type="ECO:0000313" key="3">
    <source>
        <dbReference type="Proteomes" id="UP000037178"/>
    </source>
</evidence>
<evidence type="ECO:0000259" key="1">
    <source>
        <dbReference type="Pfam" id="PF07484"/>
    </source>
</evidence>
<proteinExistence type="predicted"/>
<sequence length="182" mass="18939">MADPFIAEIIMFGGNFAPRSWANCNGQLLPIAQNSALFSLLGTNYGGDGRTSFALPDMRGRVPIHPGSGPGLSNYVQGHRGGVQDVILDINTMPTHNHAASTTTTVRAQAGTGQVNTPSGTVLAGSPDNMYGLAADTDMGPTAATSTTTVNNAGNNQSFSNVQPWCSVRFIIALQGVFPSRS</sequence>
<comment type="caution">
    <text evidence="2">The sequence shown here is derived from an EMBL/GenBank/DDBJ whole genome shotgun (WGS) entry which is preliminary data.</text>
</comment>
<dbReference type="Gene3D" id="3.90.1340.10">
    <property type="entry name" value="Phage tail collar domain"/>
    <property type="match status" value="1"/>
</dbReference>
<name>A0A0J9GVC8_9RHOB</name>
<reference evidence="2 3" key="1">
    <citation type="submission" date="2015-06" db="EMBL/GenBank/DDBJ databases">
        <title>Draft genome sequence of an Alphaproteobacteria species associated to the Mediterranean sponge Oscarella lobularis.</title>
        <authorList>
            <person name="Jourda C."/>
            <person name="Santini S."/>
            <person name="Claverie J.-M."/>
        </authorList>
    </citation>
    <scope>NUCLEOTIDE SEQUENCE [LARGE SCALE GENOMIC DNA]</scope>
    <source>
        <strain evidence="2">IGS</strain>
    </source>
</reference>
<dbReference type="EMBL" id="LFTY01000002">
    <property type="protein sequence ID" value="KMW57528.1"/>
    <property type="molecule type" value="Genomic_DNA"/>
</dbReference>
<dbReference type="InterPro" id="IPR011083">
    <property type="entry name" value="Phage_tail_collar_dom"/>
</dbReference>
<gene>
    <name evidence="2" type="ORF">AIOL_002493</name>
</gene>
<feature type="domain" description="Phage tail collar" evidence="1">
    <location>
        <begin position="8"/>
        <end position="63"/>
    </location>
</feature>
<protein>
    <submittedName>
        <fullName evidence="2">Microcystin dependent protein</fullName>
    </submittedName>
</protein>
<dbReference type="PATRIC" id="fig|1675527.3.peg.2616"/>
<keyword evidence="3" id="KW-1185">Reference proteome</keyword>
<dbReference type="RefSeq" id="WP_082152563.1">
    <property type="nucleotide sequence ID" value="NZ_LFTY01000002.1"/>
</dbReference>
<accession>A0A0J9GVC8</accession>
<dbReference type="STRING" id="1675527.AIOL_002493"/>
<dbReference type="Pfam" id="PF07484">
    <property type="entry name" value="Collar"/>
    <property type="match status" value="1"/>
</dbReference>
<dbReference type="OrthoDB" id="9810174at2"/>